<dbReference type="InterPro" id="IPR029787">
    <property type="entry name" value="Nucleotide_cyclase"/>
</dbReference>
<accession>A0ABP5STE7</accession>
<evidence type="ECO:0000313" key="2">
    <source>
        <dbReference type="EMBL" id="GAA2338315.1"/>
    </source>
</evidence>
<dbReference type="InterPro" id="IPR050469">
    <property type="entry name" value="Diguanylate_Cyclase"/>
</dbReference>
<dbReference type="CDD" id="cd01949">
    <property type="entry name" value="GGDEF"/>
    <property type="match status" value="1"/>
</dbReference>
<dbReference type="RefSeq" id="WP_344127731.1">
    <property type="nucleotide sequence ID" value="NZ_BAAARA010000003.1"/>
</dbReference>
<dbReference type="PROSITE" id="PS50887">
    <property type="entry name" value="GGDEF"/>
    <property type="match status" value="1"/>
</dbReference>
<comment type="caution">
    <text evidence="2">The sequence shown here is derived from an EMBL/GenBank/DDBJ whole genome shotgun (WGS) entry which is preliminary data.</text>
</comment>
<name>A0ABP5STE7_9PSEU</name>
<dbReference type="InterPro" id="IPR000160">
    <property type="entry name" value="GGDEF_dom"/>
</dbReference>
<dbReference type="SUPFAM" id="SSF55073">
    <property type="entry name" value="Nucleotide cyclase"/>
    <property type="match status" value="1"/>
</dbReference>
<dbReference type="NCBIfam" id="TIGR00254">
    <property type="entry name" value="GGDEF"/>
    <property type="match status" value="1"/>
</dbReference>
<dbReference type="InterPro" id="IPR043128">
    <property type="entry name" value="Rev_trsase/Diguanyl_cyclase"/>
</dbReference>
<evidence type="ECO:0000259" key="1">
    <source>
        <dbReference type="PROSITE" id="PS50887"/>
    </source>
</evidence>
<keyword evidence="3" id="KW-1185">Reference proteome</keyword>
<feature type="domain" description="GGDEF" evidence="1">
    <location>
        <begin position="353"/>
        <end position="488"/>
    </location>
</feature>
<dbReference type="Proteomes" id="UP001501218">
    <property type="component" value="Unassembled WGS sequence"/>
</dbReference>
<organism evidence="2 3">
    <name type="scientific">Saccharopolyspora halophila</name>
    <dbReference type="NCBI Taxonomy" id="405551"/>
    <lineage>
        <taxon>Bacteria</taxon>
        <taxon>Bacillati</taxon>
        <taxon>Actinomycetota</taxon>
        <taxon>Actinomycetes</taxon>
        <taxon>Pseudonocardiales</taxon>
        <taxon>Pseudonocardiaceae</taxon>
        <taxon>Saccharopolyspora</taxon>
    </lineage>
</organism>
<evidence type="ECO:0000313" key="3">
    <source>
        <dbReference type="Proteomes" id="UP001501218"/>
    </source>
</evidence>
<dbReference type="Gene3D" id="1.25.40.10">
    <property type="entry name" value="Tetratricopeptide repeat domain"/>
    <property type="match status" value="1"/>
</dbReference>
<dbReference type="Pfam" id="PF00990">
    <property type="entry name" value="GGDEF"/>
    <property type="match status" value="1"/>
</dbReference>
<dbReference type="InterPro" id="IPR011990">
    <property type="entry name" value="TPR-like_helical_dom_sf"/>
</dbReference>
<dbReference type="PANTHER" id="PTHR45138">
    <property type="entry name" value="REGULATORY COMPONENTS OF SENSORY TRANSDUCTION SYSTEM"/>
    <property type="match status" value="1"/>
</dbReference>
<dbReference type="PANTHER" id="PTHR45138:SF9">
    <property type="entry name" value="DIGUANYLATE CYCLASE DGCM-RELATED"/>
    <property type="match status" value="1"/>
</dbReference>
<dbReference type="EMBL" id="BAAARA010000003">
    <property type="protein sequence ID" value="GAA2338315.1"/>
    <property type="molecule type" value="Genomic_DNA"/>
</dbReference>
<reference evidence="3" key="1">
    <citation type="journal article" date="2019" name="Int. J. Syst. Evol. Microbiol.">
        <title>The Global Catalogue of Microorganisms (GCM) 10K type strain sequencing project: providing services to taxonomists for standard genome sequencing and annotation.</title>
        <authorList>
            <consortium name="The Broad Institute Genomics Platform"/>
            <consortium name="The Broad Institute Genome Sequencing Center for Infectious Disease"/>
            <person name="Wu L."/>
            <person name="Ma J."/>
        </authorList>
    </citation>
    <scope>NUCLEOTIDE SEQUENCE [LARGE SCALE GENOMIC DNA]</scope>
    <source>
        <strain evidence="3">JCM 16221</strain>
    </source>
</reference>
<proteinExistence type="predicted"/>
<protein>
    <recommendedName>
        <fullName evidence="1">GGDEF domain-containing protein</fullName>
    </recommendedName>
</protein>
<dbReference type="SMART" id="SM00267">
    <property type="entry name" value="GGDEF"/>
    <property type="match status" value="1"/>
</dbReference>
<dbReference type="SUPFAM" id="SSF48452">
    <property type="entry name" value="TPR-like"/>
    <property type="match status" value="1"/>
</dbReference>
<dbReference type="Gene3D" id="3.30.70.270">
    <property type="match status" value="1"/>
</dbReference>
<sequence length="493" mass="52930">MQLDDQLLAGHIPAQDRRVRLLLDSGRLQEAEAAFDELVAVGSDLVDSQWCRSAVLVHRASLAWRLGRLSLALELVSEGWTEMDVQSPSGASAAYTVSMLGYLLEAVGRRGSARTLFALSIEVARNSEDSDALAYCLGSAGIARGFHADDSGDRADFIAARDLCAEAESVARAGRIQRSSKAGKASALAGLGEQEDAEAAAREALSQASRAQDYFTAALANRVLSGLRREQHRLEEARAHAHNALDGAQMVNATSLTMRFSWYLATICAELGDPAAEAAALRVSVQAGQTSVKLLSESLGQALEQRRVAIQARRMALEAQEAALRDPLTGLINRLGLERLAPPMLDRCATNGRAPWLVLLDVDWFKDVNDIAGHPVGDVVLQEVANLLLRECRSGDLICRWAGDEFVILLVDESEDSRGAGPTVAERIRAAVDSHDWRLVLGGVTTPPTVSIGITRGQSDLQQLFANADIALYQAKRAGRNRVASIPNSGAPN</sequence>
<gene>
    <name evidence="2" type="ORF">GCM10009854_13250</name>
</gene>